<dbReference type="PRINTS" id="PR00983">
    <property type="entry name" value="TRNASYNTHCYS"/>
</dbReference>
<dbReference type="GO" id="GO:0006423">
    <property type="term" value="P:cysteinyl-tRNA aminoacylation"/>
    <property type="evidence" value="ECO:0007669"/>
    <property type="project" value="UniProtKB-UniRule"/>
</dbReference>
<dbReference type="Pfam" id="PF09190">
    <property type="entry name" value="DALR_2"/>
    <property type="match status" value="1"/>
</dbReference>
<feature type="binding site" evidence="12">
    <location>
        <position position="35"/>
    </location>
    <ligand>
        <name>Zn(2+)</name>
        <dbReference type="ChEBI" id="CHEBI:29105"/>
    </ligand>
</feature>
<dbReference type="SUPFAM" id="SSF47323">
    <property type="entry name" value="Anticodon-binding domain of a subclass of class I aminoacyl-tRNA synthetases"/>
    <property type="match status" value="1"/>
</dbReference>
<name>A0A1L3JGU4_9FLAO</name>
<dbReference type="SMART" id="SM00840">
    <property type="entry name" value="DALR_2"/>
    <property type="match status" value="1"/>
</dbReference>
<dbReference type="PANTHER" id="PTHR10890:SF3">
    <property type="entry name" value="CYSTEINE--TRNA LIGASE, CYTOPLASMIC"/>
    <property type="match status" value="1"/>
</dbReference>
<evidence type="ECO:0000256" key="5">
    <source>
        <dbReference type="ARBA" id="ARBA00022598"/>
    </source>
</evidence>
<keyword evidence="6 12" id="KW-0479">Metal-binding</keyword>
<proteinExistence type="inferred from homology"/>
<evidence type="ECO:0000256" key="11">
    <source>
        <dbReference type="ARBA" id="ARBA00023146"/>
    </source>
</evidence>
<evidence type="ECO:0000256" key="1">
    <source>
        <dbReference type="ARBA" id="ARBA00004496"/>
    </source>
</evidence>
<dbReference type="CDD" id="cd00672">
    <property type="entry name" value="CysRS_core"/>
    <property type="match status" value="1"/>
</dbReference>
<comment type="subcellular location">
    <subcellularLocation>
        <location evidence="1 12">Cytoplasm</location>
    </subcellularLocation>
</comment>
<evidence type="ECO:0000256" key="12">
    <source>
        <dbReference type="HAMAP-Rule" id="MF_00041"/>
    </source>
</evidence>
<comment type="similarity">
    <text evidence="2 12">Belongs to the class-I aminoacyl-tRNA synthetase family.</text>
</comment>
<dbReference type="KEGG" id="ten:LPB136_02760"/>
<evidence type="ECO:0000259" key="13">
    <source>
        <dbReference type="SMART" id="SM00840"/>
    </source>
</evidence>
<dbReference type="EMBL" id="CP018155">
    <property type="protein sequence ID" value="APG64357.1"/>
    <property type="molecule type" value="Genomic_DNA"/>
</dbReference>
<keyword evidence="15" id="KW-1185">Reference proteome</keyword>
<dbReference type="InterPro" id="IPR032678">
    <property type="entry name" value="tRNA-synt_1_cat_dom"/>
</dbReference>
<comment type="cofactor">
    <cofactor evidence="12">
        <name>Zn(2+)</name>
        <dbReference type="ChEBI" id="CHEBI:29105"/>
    </cofactor>
    <text evidence="12">Binds 1 zinc ion per subunit.</text>
</comment>
<dbReference type="GO" id="GO:0005524">
    <property type="term" value="F:ATP binding"/>
    <property type="evidence" value="ECO:0007669"/>
    <property type="project" value="UniProtKB-UniRule"/>
</dbReference>
<evidence type="ECO:0000313" key="14">
    <source>
        <dbReference type="EMBL" id="APG64357.1"/>
    </source>
</evidence>
<feature type="binding site" evidence="12">
    <location>
        <position position="290"/>
    </location>
    <ligand>
        <name>ATP</name>
        <dbReference type="ChEBI" id="CHEBI:30616"/>
    </ligand>
</feature>
<dbReference type="GO" id="GO:0004817">
    <property type="term" value="F:cysteine-tRNA ligase activity"/>
    <property type="evidence" value="ECO:0007669"/>
    <property type="project" value="UniProtKB-UniRule"/>
</dbReference>
<dbReference type="AlphaFoldDB" id="A0A1L3JGU4"/>
<comment type="catalytic activity">
    <reaction evidence="12">
        <text>tRNA(Cys) + L-cysteine + ATP = L-cysteinyl-tRNA(Cys) + AMP + diphosphate</text>
        <dbReference type="Rhea" id="RHEA:17773"/>
        <dbReference type="Rhea" id="RHEA-COMP:9661"/>
        <dbReference type="Rhea" id="RHEA-COMP:9679"/>
        <dbReference type="ChEBI" id="CHEBI:30616"/>
        <dbReference type="ChEBI" id="CHEBI:33019"/>
        <dbReference type="ChEBI" id="CHEBI:35235"/>
        <dbReference type="ChEBI" id="CHEBI:78442"/>
        <dbReference type="ChEBI" id="CHEBI:78517"/>
        <dbReference type="ChEBI" id="CHEBI:456215"/>
        <dbReference type="EC" id="6.1.1.16"/>
    </reaction>
</comment>
<dbReference type="GO" id="GO:0005829">
    <property type="term" value="C:cytosol"/>
    <property type="evidence" value="ECO:0007669"/>
    <property type="project" value="TreeGrafter"/>
</dbReference>
<dbReference type="NCBIfam" id="TIGR00435">
    <property type="entry name" value="cysS"/>
    <property type="match status" value="1"/>
</dbReference>
<dbReference type="InterPro" id="IPR056411">
    <property type="entry name" value="CysS_C"/>
</dbReference>
<evidence type="ECO:0000256" key="8">
    <source>
        <dbReference type="ARBA" id="ARBA00022833"/>
    </source>
</evidence>
<keyword evidence="4 12" id="KW-0963">Cytoplasm</keyword>
<dbReference type="HAMAP" id="MF_00041">
    <property type="entry name" value="Cys_tRNA_synth"/>
    <property type="match status" value="1"/>
</dbReference>
<dbReference type="Gene3D" id="3.40.50.620">
    <property type="entry name" value="HUPs"/>
    <property type="match status" value="1"/>
</dbReference>
<dbReference type="STRING" id="1850252.LPB136_02760"/>
<dbReference type="Proteomes" id="UP000181898">
    <property type="component" value="Chromosome"/>
</dbReference>
<evidence type="ECO:0000256" key="9">
    <source>
        <dbReference type="ARBA" id="ARBA00022840"/>
    </source>
</evidence>
<protein>
    <recommendedName>
        <fullName evidence="12">Cysteine--tRNA ligase</fullName>
        <ecNumber evidence="12">6.1.1.16</ecNumber>
    </recommendedName>
    <alternativeName>
        <fullName evidence="12">Cysteinyl-tRNA synthetase</fullName>
        <shortName evidence="12">CysRS</shortName>
    </alternativeName>
</protein>
<evidence type="ECO:0000256" key="10">
    <source>
        <dbReference type="ARBA" id="ARBA00022917"/>
    </source>
</evidence>
<feature type="binding site" evidence="12">
    <location>
        <position position="230"/>
    </location>
    <ligand>
        <name>Zn(2+)</name>
        <dbReference type="ChEBI" id="CHEBI:29105"/>
    </ligand>
</feature>
<dbReference type="EC" id="6.1.1.16" evidence="12"/>
<evidence type="ECO:0000256" key="3">
    <source>
        <dbReference type="ARBA" id="ARBA00011245"/>
    </source>
</evidence>
<feature type="binding site" evidence="12">
    <location>
        <position position="259"/>
    </location>
    <ligand>
        <name>Zn(2+)</name>
        <dbReference type="ChEBI" id="CHEBI:29105"/>
    </ligand>
</feature>
<evidence type="ECO:0000256" key="6">
    <source>
        <dbReference type="ARBA" id="ARBA00022723"/>
    </source>
</evidence>
<comment type="subunit">
    <text evidence="3 12">Monomer.</text>
</comment>
<dbReference type="InterPro" id="IPR015273">
    <property type="entry name" value="Cys-tRNA-synt_Ia_DALR"/>
</dbReference>
<keyword evidence="9 12" id="KW-0067">ATP-binding</keyword>
<dbReference type="Gene3D" id="1.20.120.1910">
    <property type="entry name" value="Cysteine-tRNA ligase, C-terminal anti-codon recognition domain"/>
    <property type="match status" value="1"/>
</dbReference>
<reference evidence="14 15" key="1">
    <citation type="submission" date="2016-11" db="EMBL/GenBank/DDBJ databases">
        <title>Tenacibaculum sp. LPB0136, isolated from marine environment.</title>
        <authorList>
            <person name="Kim E."/>
            <person name="Yi H."/>
        </authorList>
    </citation>
    <scope>NUCLEOTIDE SEQUENCE [LARGE SCALE GENOMIC DNA]</scope>
    <source>
        <strain evidence="14 15">LPB0136</strain>
    </source>
</reference>
<dbReference type="OrthoDB" id="9815130at2"/>
<sequence>MELYKENQLKIYNSLSKSKELFKPVEEGYVGMYVCGPTVYSNAHLGNVRTFMFFDVAFRYFLHLGYKVRYVRNITDAGHLENDADEGEDRIAKRARLEQIEPMEVVQRYTVDFHDVLKKYNFLPPSIEPTATGHIVEQIEMIKEIIEKGFAYEVNGSVYFDVLEYNKKENYGILSGRKVEDLIHNTRSLDGQSDKKNPQDFALWKKADERHIMRWPSPWSDGFPGWHLECSVMSSKYLGEQFDIHGGGMDLKFPHHECEIAQSKTCSGHDPVNYWMHTNMLLLNSQKMAKSTGNYILPDEILTGENDILPKAFSASVVRFFNMQANYRSILDFSGDALVASEKGHTKLMEAVSLLDKIEAGNTSTFNVENWKKDCYAAMNDDFNTPMLISNLFEAVKAINQIKDGKASLTAEDLELLKTTLNAFVFDVLGLQNEVDQKSSDKLGGVVEMLIKMRKDARENKDWALSDEIRDKLLDLGIQLKDGKDGTTFSVN</sequence>
<evidence type="ECO:0000256" key="2">
    <source>
        <dbReference type="ARBA" id="ARBA00005594"/>
    </source>
</evidence>
<gene>
    <name evidence="12" type="primary">cysS</name>
    <name evidence="14" type="ORF">LPB136_02760</name>
</gene>
<feature type="domain" description="Cysteinyl-tRNA synthetase class Ia DALR" evidence="13">
    <location>
        <begin position="374"/>
        <end position="440"/>
    </location>
</feature>
<dbReference type="Pfam" id="PF23493">
    <property type="entry name" value="CysS_C"/>
    <property type="match status" value="1"/>
</dbReference>
<organism evidence="14 15">
    <name type="scientific">Tenacibaculum todarodis</name>
    <dbReference type="NCBI Taxonomy" id="1850252"/>
    <lineage>
        <taxon>Bacteria</taxon>
        <taxon>Pseudomonadati</taxon>
        <taxon>Bacteroidota</taxon>
        <taxon>Flavobacteriia</taxon>
        <taxon>Flavobacteriales</taxon>
        <taxon>Flavobacteriaceae</taxon>
        <taxon>Tenacibaculum</taxon>
    </lineage>
</organism>
<dbReference type="InterPro" id="IPR009080">
    <property type="entry name" value="tRNAsynth_Ia_anticodon-bd"/>
</dbReference>
<dbReference type="PANTHER" id="PTHR10890">
    <property type="entry name" value="CYSTEINYL-TRNA SYNTHETASE"/>
    <property type="match status" value="1"/>
</dbReference>
<dbReference type="RefSeq" id="WP_072554682.1">
    <property type="nucleotide sequence ID" value="NZ_CP018155.1"/>
</dbReference>
<keyword evidence="11 12" id="KW-0030">Aminoacyl-tRNA synthetase</keyword>
<dbReference type="SUPFAM" id="SSF52374">
    <property type="entry name" value="Nucleotidylyl transferase"/>
    <property type="match status" value="1"/>
</dbReference>
<accession>A0A1L3JGU4</accession>
<keyword evidence="5 12" id="KW-0436">Ligase</keyword>
<keyword evidence="7 12" id="KW-0547">Nucleotide-binding</keyword>
<feature type="binding site" evidence="12">
    <location>
        <position position="255"/>
    </location>
    <ligand>
        <name>Zn(2+)</name>
        <dbReference type="ChEBI" id="CHEBI:29105"/>
    </ligand>
</feature>
<evidence type="ECO:0000256" key="4">
    <source>
        <dbReference type="ARBA" id="ARBA00022490"/>
    </source>
</evidence>
<keyword evidence="10 12" id="KW-0648">Protein biosynthesis</keyword>
<keyword evidence="8 12" id="KW-0862">Zinc</keyword>
<dbReference type="InterPro" id="IPR024909">
    <property type="entry name" value="Cys-tRNA/MSH_ligase"/>
</dbReference>
<dbReference type="GO" id="GO:0008270">
    <property type="term" value="F:zinc ion binding"/>
    <property type="evidence" value="ECO:0007669"/>
    <property type="project" value="UniProtKB-UniRule"/>
</dbReference>
<feature type="short sequence motif" description="'KMSKS' region" evidence="12">
    <location>
        <begin position="287"/>
        <end position="291"/>
    </location>
</feature>
<dbReference type="Pfam" id="PF01406">
    <property type="entry name" value="tRNA-synt_1e"/>
    <property type="match status" value="1"/>
</dbReference>
<dbReference type="InterPro" id="IPR014729">
    <property type="entry name" value="Rossmann-like_a/b/a_fold"/>
</dbReference>
<evidence type="ECO:0000313" key="15">
    <source>
        <dbReference type="Proteomes" id="UP000181898"/>
    </source>
</evidence>
<feature type="short sequence motif" description="'HIGH' region" evidence="12">
    <location>
        <begin position="37"/>
        <end position="47"/>
    </location>
</feature>
<evidence type="ECO:0000256" key="7">
    <source>
        <dbReference type="ARBA" id="ARBA00022741"/>
    </source>
</evidence>
<dbReference type="InterPro" id="IPR015803">
    <property type="entry name" value="Cys-tRNA-ligase"/>
</dbReference>